<reference evidence="2 3" key="1">
    <citation type="journal article" date="2022" name="Allergy">
        <title>Genome assembly and annotation of Periplaneta americana reveal a comprehensive cockroach allergen profile.</title>
        <authorList>
            <person name="Wang L."/>
            <person name="Xiong Q."/>
            <person name="Saelim N."/>
            <person name="Wang L."/>
            <person name="Nong W."/>
            <person name="Wan A.T."/>
            <person name="Shi M."/>
            <person name="Liu X."/>
            <person name="Cao Q."/>
            <person name="Hui J.H.L."/>
            <person name="Sookrung N."/>
            <person name="Leung T.F."/>
            <person name="Tungtrongchitr A."/>
            <person name="Tsui S.K.W."/>
        </authorList>
    </citation>
    <scope>NUCLEOTIDE SEQUENCE [LARGE SCALE GENOMIC DNA]</scope>
    <source>
        <strain evidence="2">PWHHKU_190912</strain>
    </source>
</reference>
<comment type="caution">
    <text evidence="2">The sequence shown here is derived from an EMBL/GenBank/DDBJ whole genome shotgun (WGS) entry which is preliminary data.</text>
</comment>
<dbReference type="Proteomes" id="UP001148838">
    <property type="component" value="Unassembled WGS sequence"/>
</dbReference>
<dbReference type="EMBL" id="JAJSOF020000029">
    <property type="protein sequence ID" value="KAJ4432794.1"/>
    <property type="molecule type" value="Genomic_DNA"/>
</dbReference>
<evidence type="ECO:0000256" key="1">
    <source>
        <dbReference type="SAM" id="MobiDB-lite"/>
    </source>
</evidence>
<proteinExistence type="predicted"/>
<protein>
    <submittedName>
        <fullName evidence="2">Uncharacterized protein</fullName>
    </submittedName>
</protein>
<evidence type="ECO:0000313" key="2">
    <source>
        <dbReference type="EMBL" id="KAJ4432794.1"/>
    </source>
</evidence>
<name>A0ABQ8SF98_PERAM</name>
<feature type="region of interest" description="Disordered" evidence="1">
    <location>
        <begin position="170"/>
        <end position="196"/>
    </location>
</feature>
<gene>
    <name evidence="2" type="ORF">ANN_21433</name>
</gene>
<feature type="compositionally biased region" description="Polar residues" evidence="1">
    <location>
        <begin position="170"/>
        <end position="179"/>
    </location>
</feature>
<accession>A0ABQ8SF98</accession>
<feature type="region of interest" description="Disordered" evidence="1">
    <location>
        <begin position="215"/>
        <end position="267"/>
    </location>
</feature>
<organism evidence="2 3">
    <name type="scientific">Periplaneta americana</name>
    <name type="common">American cockroach</name>
    <name type="synonym">Blatta americana</name>
    <dbReference type="NCBI Taxonomy" id="6978"/>
    <lineage>
        <taxon>Eukaryota</taxon>
        <taxon>Metazoa</taxon>
        <taxon>Ecdysozoa</taxon>
        <taxon>Arthropoda</taxon>
        <taxon>Hexapoda</taxon>
        <taxon>Insecta</taxon>
        <taxon>Pterygota</taxon>
        <taxon>Neoptera</taxon>
        <taxon>Polyneoptera</taxon>
        <taxon>Dictyoptera</taxon>
        <taxon>Blattodea</taxon>
        <taxon>Blattoidea</taxon>
        <taxon>Blattidae</taxon>
        <taxon>Blattinae</taxon>
        <taxon>Periplaneta</taxon>
    </lineage>
</organism>
<sequence>MEKWLRLHPGQAVTQFQVAELFGKTYGRAATVGTAINGFARAGIPVVEEVPVAKDTSTGTKTTAPRTTVATSSITEKISAVEATTSTQKTSTVGAAASTNTAAINPMCEKVPGAEATGNESAGGAATQIKVTEGPGKDKNFTDSCTTTVASTRGKKGTQKALVLTSSPYKQQLSKSSTGLKRKKLTYPSSEDKKVRRSTNNDWYCEMCQNHKDHDCDKNYENDKDHNMDKHKDNNKGKDKNHDEDHYMGHDEHHENDHERDHDIVAR</sequence>
<keyword evidence="3" id="KW-1185">Reference proteome</keyword>
<evidence type="ECO:0000313" key="3">
    <source>
        <dbReference type="Proteomes" id="UP001148838"/>
    </source>
</evidence>